<keyword evidence="3" id="KW-1185">Reference proteome</keyword>
<feature type="region of interest" description="Disordered" evidence="1">
    <location>
        <begin position="1"/>
        <end position="46"/>
    </location>
</feature>
<accession>A0AAV2EWP4</accession>
<dbReference type="EMBL" id="OZ034818">
    <property type="protein sequence ID" value="CAL1390390.1"/>
    <property type="molecule type" value="Genomic_DNA"/>
</dbReference>
<reference evidence="2 3" key="1">
    <citation type="submission" date="2024-04" db="EMBL/GenBank/DDBJ databases">
        <authorList>
            <person name="Fracassetti M."/>
        </authorList>
    </citation>
    <scope>NUCLEOTIDE SEQUENCE [LARGE SCALE GENOMIC DNA]</scope>
</reference>
<organism evidence="2 3">
    <name type="scientific">Linum trigynum</name>
    <dbReference type="NCBI Taxonomy" id="586398"/>
    <lineage>
        <taxon>Eukaryota</taxon>
        <taxon>Viridiplantae</taxon>
        <taxon>Streptophyta</taxon>
        <taxon>Embryophyta</taxon>
        <taxon>Tracheophyta</taxon>
        <taxon>Spermatophyta</taxon>
        <taxon>Magnoliopsida</taxon>
        <taxon>eudicotyledons</taxon>
        <taxon>Gunneridae</taxon>
        <taxon>Pentapetalae</taxon>
        <taxon>rosids</taxon>
        <taxon>fabids</taxon>
        <taxon>Malpighiales</taxon>
        <taxon>Linaceae</taxon>
        <taxon>Linum</taxon>
    </lineage>
</organism>
<sequence length="89" mass="9258">MAGWGGEEAYPLLPCSDCGSGRDPPRSRTGQVLPAPTRVGSGKTRRGGSILPSLVGVHSLTIGNWLMSSENLLCSGSLAVCGERLQFTV</sequence>
<protein>
    <submittedName>
        <fullName evidence="2">Uncharacterized protein</fullName>
    </submittedName>
</protein>
<proteinExistence type="predicted"/>
<dbReference type="Proteomes" id="UP001497516">
    <property type="component" value="Chromosome 5"/>
</dbReference>
<dbReference type="AlphaFoldDB" id="A0AAV2EWP4"/>
<gene>
    <name evidence="2" type="ORF">LTRI10_LOCUS31180</name>
</gene>
<name>A0AAV2EWP4_9ROSI</name>
<evidence type="ECO:0000256" key="1">
    <source>
        <dbReference type="SAM" id="MobiDB-lite"/>
    </source>
</evidence>
<evidence type="ECO:0000313" key="2">
    <source>
        <dbReference type="EMBL" id="CAL1390390.1"/>
    </source>
</evidence>
<evidence type="ECO:0000313" key="3">
    <source>
        <dbReference type="Proteomes" id="UP001497516"/>
    </source>
</evidence>